<keyword evidence="2" id="KW-0812">Transmembrane</keyword>
<dbReference type="InterPro" id="IPR051246">
    <property type="entry name" value="WDR48"/>
</dbReference>
<feature type="transmembrane region" description="Helical" evidence="2">
    <location>
        <begin position="3239"/>
        <end position="3259"/>
    </location>
</feature>
<feature type="compositionally biased region" description="Gly residues" evidence="1">
    <location>
        <begin position="4595"/>
        <end position="4605"/>
    </location>
</feature>
<feature type="region of interest" description="Disordered" evidence="1">
    <location>
        <begin position="3488"/>
        <end position="3510"/>
    </location>
</feature>
<name>A0A835T3M8_9CHLO</name>
<feature type="compositionally biased region" description="Low complexity" evidence="1">
    <location>
        <begin position="4020"/>
        <end position="4030"/>
    </location>
</feature>
<dbReference type="InterPro" id="IPR011050">
    <property type="entry name" value="Pectin_lyase_fold/virulence"/>
</dbReference>
<feature type="region of interest" description="Disordered" evidence="1">
    <location>
        <begin position="4591"/>
        <end position="4774"/>
    </location>
</feature>
<feature type="compositionally biased region" description="Pro residues" evidence="1">
    <location>
        <begin position="266"/>
        <end position="297"/>
    </location>
</feature>
<feature type="compositionally biased region" description="Low complexity" evidence="1">
    <location>
        <begin position="3795"/>
        <end position="3804"/>
    </location>
</feature>
<feature type="compositionally biased region" description="Pro residues" evidence="1">
    <location>
        <begin position="536"/>
        <end position="554"/>
    </location>
</feature>
<feature type="compositionally biased region" description="Polar residues" evidence="1">
    <location>
        <begin position="4786"/>
        <end position="4800"/>
    </location>
</feature>
<dbReference type="GO" id="GO:0000724">
    <property type="term" value="P:double-strand break repair via homologous recombination"/>
    <property type="evidence" value="ECO:0007669"/>
    <property type="project" value="TreeGrafter"/>
</dbReference>
<feature type="region of interest" description="Disordered" evidence="1">
    <location>
        <begin position="4786"/>
        <end position="4818"/>
    </location>
</feature>
<feature type="region of interest" description="Disordered" evidence="1">
    <location>
        <begin position="3051"/>
        <end position="3073"/>
    </location>
</feature>
<feature type="region of interest" description="Disordered" evidence="1">
    <location>
        <begin position="739"/>
        <end position="760"/>
    </location>
</feature>
<feature type="compositionally biased region" description="Low complexity" evidence="1">
    <location>
        <begin position="4666"/>
        <end position="4675"/>
    </location>
</feature>
<feature type="transmembrane region" description="Helical" evidence="2">
    <location>
        <begin position="4367"/>
        <end position="4392"/>
    </location>
</feature>
<feature type="region of interest" description="Disordered" evidence="1">
    <location>
        <begin position="1539"/>
        <end position="1558"/>
    </location>
</feature>
<dbReference type="SMART" id="SM00710">
    <property type="entry name" value="PbH1"/>
    <property type="match status" value="14"/>
</dbReference>
<feature type="region of interest" description="Disordered" evidence="1">
    <location>
        <begin position="3407"/>
        <end position="3454"/>
    </location>
</feature>
<reference evidence="3" key="1">
    <citation type="journal article" date="2020" name="bioRxiv">
        <title>Comparative genomics of Chlamydomonas.</title>
        <authorList>
            <person name="Craig R.J."/>
            <person name="Hasan A.R."/>
            <person name="Ness R.W."/>
            <person name="Keightley P.D."/>
        </authorList>
    </citation>
    <scope>NUCLEOTIDE SEQUENCE</scope>
    <source>
        <strain evidence="3">CCAP 11/173</strain>
    </source>
</reference>
<dbReference type="Proteomes" id="UP000613740">
    <property type="component" value="Unassembled WGS sequence"/>
</dbReference>
<feature type="transmembrane region" description="Helical" evidence="2">
    <location>
        <begin position="3137"/>
        <end position="3160"/>
    </location>
</feature>
<feature type="compositionally biased region" description="Low complexity" evidence="1">
    <location>
        <begin position="2520"/>
        <end position="2530"/>
    </location>
</feature>
<organism evidence="3 4">
    <name type="scientific">Chlamydomonas schloesseri</name>
    <dbReference type="NCBI Taxonomy" id="2026947"/>
    <lineage>
        <taxon>Eukaryota</taxon>
        <taxon>Viridiplantae</taxon>
        <taxon>Chlorophyta</taxon>
        <taxon>core chlorophytes</taxon>
        <taxon>Chlorophyceae</taxon>
        <taxon>CS clade</taxon>
        <taxon>Chlamydomonadales</taxon>
        <taxon>Chlamydomonadaceae</taxon>
        <taxon>Chlamydomonas</taxon>
    </lineage>
</organism>
<feature type="compositionally biased region" description="Polar residues" evidence="1">
    <location>
        <begin position="223"/>
        <end position="252"/>
    </location>
</feature>
<keyword evidence="4" id="KW-1185">Reference proteome</keyword>
<feature type="compositionally biased region" description="Low complexity" evidence="1">
    <location>
        <begin position="4119"/>
        <end position="4142"/>
    </location>
</feature>
<dbReference type="PANTHER" id="PTHR19862">
    <property type="entry name" value="WD REPEAT-CONTAINING PROTEIN 48"/>
    <property type="match status" value="1"/>
</dbReference>
<feature type="region of interest" description="Disordered" evidence="1">
    <location>
        <begin position="2867"/>
        <end position="2907"/>
    </location>
</feature>
<dbReference type="SUPFAM" id="SSF51126">
    <property type="entry name" value="Pectin lyase-like"/>
    <property type="match status" value="2"/>
</dbReference>
<feature type="compositionally biased region" description="Low complexity" evidence="1">
    <location>
        <begin position="4162"/>
        <end position="4186"/>
    </location>
</feature>
<feature type="compositionally biased region" description="Low complexity" evidence="1">
    <location>
        <begin position="3058"/>
        <end position="3071"/>
    </location>
</feature>
<feature type="region of interest" description="Disordered" evidence="1">
    <location>
        <begin position="3310"/>
        <end position="3395"/>
    </location>
</feature>
<feature type="compositionally biased region" description="Low complexity" evidence="1">
    <location>
        <begin position="4089"/>
        <end position="4108"/>
    </location>
</feature>
<feature type="compositionally biased region" description="Low complexity" evidence="1">
    <location>
        <begin position="2076"/>
        <end position="2099"/>
    </location>
</feature>
<feature type="compositionally biased region" description="Pro residues" evidence="1">
    <location>
        <begin position="2409"/>
        <end position="2424"/>
    </location>
</feature>
<dbReference type="PANTHER" id="PTHR19862:SF14">
    <property type="entry name" value="WD REPEAT-CONTAINING PROTEIN 48"/>
    <property type="match status" value="1"/>
</dbReference>
<feature type="region of interest" description="Disordered" evidence="1">
    <location>
        <begin position="2981"/>
        <end position="3000"/>
    </location>
</feature>
<dbReference type="OrthoDB" id="10606203at2759"/>
<feature type="region of interest" description="Disordered" evidence="1">
    <location>
        <begin position="1008"/>
        <end position="1041"/>
    </location>
</feature>
<evidence type="ECO:0000313" key="4">
    <source>
        <dbReference type="Proteomes" id="UP000613740"/>
    </source>
</evidence>
<feature type="region of interest" description="Disordered" evidence="1">
    <location>
        <begin position="222"/>
        <end position="300"/>
    </location>
</feature>
<comment type="caution">
    <text evidence="3">The sequence shown here is derived from an EMBL/GenBank/DDBJ whole genome shotgun (WGS) entry which is preliminary data.</text>
</comment>
<feature type="compositionally biased region" description="Pro residues" evidence="1">
    <location>
        <begin position="3644"/>
        <end position="3663"/>
    </location>
</feature>
<feature type="region of interest" description="Disordered" evidence="1">
    <location>
        <begin position="4089"/>
        <end position="4261"/>
    </location>
</feature>
<evidence type="ECO:0000256" key="2">
    <source>
        <dbReference type="SAM" id="Phobius"/>
    </source>
</evidence>
<feature type="region of interest" description="Disordered" evidence="1">
    <location>
        <begin position="1720"/>
        <end position="1745"/>
    </location>
</feature>
<dbReference type="EMBL" id="JAEHOD010000043">
    <property type="protein sequence ID" value="KAG2438352.1"/>
    <property type="molecule type" value="Genomic_DNA"/>
</dbReference>
<proteinExistence type="predicted"/>
<feature type="compositionally biased region" description="Low complexity" evidence="1">
    <location>
        <begin position="1544"/>
        <end position="1558"/>
    </location>
</feature>
<evidence type="ECO:0000313" key="3">
    <source>
        <dbReference type="EMBL" id="KAG2438352.1"/>
    </source>
</evidence>
<feature type="transmembrane region" description="Helical" evidence="2">
    <location>
        <begin position="4515"/>
        <end position="4537"/>
    </location>
</feature>
<feature type="compositionally biased region" description="Low complexity" evidence="1">
    <location>
        <begin position="4746"/>
        <end position="4761"/>
    </location>
</feature>
<keyword evidence="2" id="KW-1133">Transmembrane helix</keyword>
<protein>
    <submittedName>
        <fullName evidence="3">Uncharacterized protein</fullName>
    </submittedName>
</protein>
<evidence type="ECO:0000256" key="1">
    <source>
        <dbReference type="SAM" id="MobiDB-lite"/>
    </source>
</evidence>
<feature type="transmembrane region" description="Helical" evidence="2">
    <location>
        <begin position="4444"/>
        <end position="4465"/>
    </location>
</feature>
<keyword evidence="2" id="KW-0472">Membrane</keyword>
<dbReference type="GO" id="GO:0043130">
    <property type="term" value="F:ubiquitin binding"/>
    <property type="evidence" value="ECO:0007669"/>
    <property type="project" value="TreeGrafter"/>
</dbReference>
<feature type="region of interest" description="Disordered" evidence="1">
    <location>
        <begin position="2076"/>
        <end position="2103"/>
    </location>
</feature>
<feature type="region of interest" description="Disordered" evidence="1">
    <location>
        <begin position="520"/>
        <end position="576"/>
    </location>
</feature>
<feature type="transmembrane region" description="Helical" evidence="2">
    <location>
        <begin position="4472"/>
        <end position="4495"/>
    </location>
</feature>
<sequence>MPESKAGKVLLEGVDVVYTRYPAEVAVDAGEAGAAEPVAGSSLAPFRYPALQFLDAASELVFDEVVLQRVGCSGAAASRWSRRAACTDGSSSSGSGSGSGSAVAACLAYGAFRGREAGGASERGGWVLDWPPACVSGAPPPPLPQGTQQPPWLRMAMAAPPQVAMTGTGCGGGDIGGGGSVLCGGGGGGGVGSAGPGFGADGGISGVGSSNGGLVNSGYVGEGTSSSKVELPSSEHTASSITGPASYTGAWQPSSPPDLPAAAAPPTLPPSSLPPPSFPLTSPPATPPPDAPPPAAPAFPSDFTNAPSCWRALARQPPPWFTTLSPLTFINCSSVRIQNLTVDGVAGIFHGAVHVAGSNLRVDGGSCTRTASAGSGACISAGWGSTLRISGMRFLDNAAGALHQLQGIVSNPTDFLSAVNPIMRQTHGWERRSGGDDGLELFAAAGEVDDGAGGNSSTTGMGDGSGGSGGIEGGGSGSGGDGGGGDGGTGRDLVLGARLAQLLGLGGAVFISTHRTHVCDGGGGQQRGSRLEPGSAPAPPPPPAALAAPAPPPQLQEQEPQQPPSHPEPPCWEPLSIEGCTFEGGWAQAGGAVALSGGGGCRGLRLSITGSNFTNNQAWMGGGVTVLGPASHAGDGSTDVRLELEIRDTVFAGNQARDPYYILGEDRPQELGGGAVAVLYGQSGLDEGSGVSLRDAKFVGNLCRNQGQGGGLLAVALALGGRVSVERCSFADNKVWPEAMRAPPRDDSGFPDSGLPGSKNPAVNTVMIEERWAIQRNQLQTDYAVGNRGGAVAVVLRPSALQRAQQEAAMQPPPSELQGFLSPPSLLPPRWHQPDAFPTPATATWGLPSAARVRVIDTSFSGNQASMLGGALLVEVAELAGSLELQNSSFSTGVTLYGSGGAVAVMAGVMPATGRIQVAGCRFVDNAAGTDLRVPEDGGLIVLEDDSTPLVGGAIGVMGLGPFNSLAVKGAVEVADSQFVRNRALDGIATGGGLGLLGDVATGGRLEVRSSGGGAHRSGADGSNSGGGVGDAGSEARPRTQFSGCKAVQGGAVGITGSVEGTLALDGIVFEDNIATLFGGSIAVGRGVTRWDHIFGDDPEPSSARLMLTNLTMRRSKATSRTSAGGDIALRGSVVAGATVLLQDVTSENSSAASTGGFLWLGGGVLQEGAELVLRRTRVRGSSLLLSNSAAGASDSGSMLGDGVVGGGALSFGCSPTSINRIFGLYGALLLEDTEVVGSTAGLGGLGGALCLNSTTALRVANFVSWEPLQWGQVVVRNCSLSNGTAGYGGAVAIASMLAGNLTLERSRLNGNAASTSGGAVALLGAISRQARLRVLDSELSGNQAGLGGGALAVVWGGGVGGVPIDISTGGGGADMGLVSDAYGYLELVGSRFEGNTVSGGTAAASSAEGGGGAVLLSPETPLAGLLNISRCTFRRNTASRGSGGALAVAAVAFSPITDMQGGRMPFLTYTTEHIQRPPWPSGLVQVTDSVFEGNGVGRRDDLLAQSAGGAIAYTAVCRRLWPSKSRRLLLRGAVLAGHRHGGSRNSNSSRNLGSSGAADDGGLGGWGGLQAQPELLPLPDILVRSCGRAELRLARSSFLRNRALARAGAVWAGLHYPEESSTGAATTATSSAATTAALVLQMDRSGGAADFGLPGDVGMATAEEAAARGAAAQLAVLAEGCEFRGNVVVGTADGSGSGGAISVEGGVFMAPLALVGSTGNAKGSSSGGDDPNRSSSSSSSATSSAAASSAAPRLSVWPPVWLEVRGSVFDSNSATARGGAIFSSNTSTLLHNCSFSRNFAATGGAVAFAMPTFAHLLSLAAARAAALAAGGDGNTSEALEPPPPPSPAAPGQFLAAGMQDSWSWSTPPAARAAALTAGGDGNTSGALEPPPPPSPAAPGQFLAAGIQDSWSWSTPPASPPPRQQQHTGPPSLTPSAHKDGGGTGSGDGAPGGKAGAGPGCSCSNTANSARSSPNSRAGLLPAALNADSATAAQPAAAPAVAASAAMTYGSLVIRHCDLRRNLARSAGGALALMKEINAVDEQVAAPDDAAGAAPTSMVAVLVEATLFAENEASSKAQQGAAGSVNRSATSGSNGSNGTSKRDLIGTMASRASGDGGALHAADVATAITVTETSFNGNTAAMSGGAVYVRACTAPVRLSSIMADSCSAGLGGGGALHFVDNAHVIALADALISGAAASGDGGGVSAVGNAAGIAARRLTIVDSSSGGRAGGLFLGANGVAELCCVKVSRCMAREAGGGVGVVASEWVEAASLEVRECRSAARGGGLALARSEVAGWGWDVSGCEAAISGGGVFVSDTITATSSASTAAAVEAEAADAGAVALVSLSDSRVMNNLASGMGSATQPYNGFGGGMFVGGRCVVALTGVNFTANVAANLGAALASKQQCRPQQPHPPPPPAPAVPQPQPQVAQTHSPLWPQSAPSENSVYALMRLTAAQDCWALALHNTAISSEAVVGTAVGSGTSTKANLVWLPDASALAVGCGDSSAYDPAGSAVDSRQHSAPAAPVEPAGEGADVSVVLSSPMRRWAAARQPQSAAGAEALRALRQTFARCATGARDGRQSAAESLGRQQQQTGAATAELDDGLLVASVPAQLVLRSLGVQAAVQAQLPTASDAGSSTSSAGGVGSNTSTNYTDAASIGPANGIVRTLLAAGGNASYASAVTVPAASPPAAASGGSGSGDTAAPSLALSSNAEYTATLILTDAWGDRVTGHVEATVRISLEPAPAAGVDSVSGSSRNQLATAMLVQTQGESMERRTQDGTVTWRGLQVRGLPGRYVLVFRAAPSVEAAGSSLPAAAGDASRFPDLTLQHNFVLQPCAPGEEPSPGLDSCSTCRTQQYGLWGDPRWAVANVSPRPLSGDPTSTSGSPSPSPSPSRNSITGGPVTPTAGAATSELPEQVASGLALCAPCPENAWCPGGPLLVPAPRYWHSGPGSTLIHRCMNPEACQGGTESLRAAAAAAAPASSISGSTSKSDSGGGSTGPAAAAEYADVGTPWQRLGLAECQEAGYAAALQLATASYASFYLNSTAAPTGPAQGRMDISSSSLHNSSSSSSSKAGGVDALDVGVWCALWGLPPDDPHSYMQLQCSDGYTGPLCAACAPGYYSSGAFECSECPSNMVQMGIVSSLGVLASVALALGAAWAAYTADHTRTDVRISASDLLQVIISHMQYFIIICRLNISWPEALQKLVIAMSVLTGAENLFAYSPSCFKPGADPAQQAAIELFTALIVPALVLVLTNIFWALRYAAFNTALLRKAGGVGSSGGMRMLRHTGDDPLAADGGLELRAESFLSSVSSAGGGAGGRVSVESSPAASRLPSIDGSASSALPAGQARGSGKGGHASSTAPGMVASAPQPTLGDRQHQQAGDVPAAGGPQQNAGAALGITGAHDVAVHGQQGSGAPPNSSQGGDGTGCGSLLPTASCADDDDQQQLGRTSPRRSPSLMEAAAFAGGAQAAPAAALLSLIPGATGVAPATLERRSPEPPPQLHHPLQQQGRTWQVQRTAGLGRAVSGGTSEDVLRTCQVGVLLDEFLEAHDVVVGAAKVTDASPGDHQAVTTSPLAELPQDVDEWERRAAAGAAGAAAAAAAAADPVTGSSRDRLQGLASPSRARAAASGEEGEPDDDHGTLLLLPPPPPPAPRPPAPAPPPLVRPLGSGGDATAISQLRGSDATRRLREITDGSHSLTAGEVVEGRDDTEVQPGQPRAPRFSTSPTSPRHALSSSSTSASPIIPPALSVSRRSVASLSRVSESPPGEEEDNTAGASRPTTLEDASPLLNPPPSPVSAAAPFAWSMPPPEAGEPRSVAIPIPGGASSVAGGGSGDGSIGAPAGAASLQRSPHASGSHVHISAHRLALASSNASATSGAVGLPPPSAMSAQHLGSTAAARRASFAHSGSTIGAAGRFMSPQASLVLRGRSGLPGFNGAGGSASTTYGGASPLMRATMKRVSIEGSNSSRRAGSREAQHAASVGTKHGVGGRGSALASPEPALVSGRSVQSGGASSSGGGGARPQQQQQQPAADAVHSATVNRNAYSNPVYVESPPQTRSKAQAKAQLPPSPFAAAHITGIASATMERRSLAGSSRGLLPAAGAAPGSPAASEHRSGPGTASSSKSLPRSPRLPSTTSSPGPRQGRSSRHQGDRSTAAKRKSAPGATPSAATESETAESATSDAGAGASAHGGGVHGSHVTHHRSQKLHLQPPLPPPLSLRHLHREQSPGSPARVAADSGRHSGASTPGGRSTPRWSQMGSVAGQRLSTAIDKARHGLMADGGLLAVEQSAALRHLDNTYSLLRQLRLVSLMVLFILFPTWAQAALSVFSCIRIDDGKGPFAEKQQAVSKYGYWVRDVTQECYKGVHLHVYVPVGAVSVALVCLLPPALTTFLLLRRRHQLKELHTQQVYGFMYRKYKPQFFWWEGLAQTQMLLLVAVQVFGQALPVYHQALLLLAGFLIISTLNMACSPARCGLLVVLSGVSMFVLSFTTVLGLFFADVGGGRGGAGSIAVDESVQVGVVSLILLSNVGLFVSYTIVTIRFMLEQARTREGALGTLVRRVSGGLTAAVSKARLLGDAAAGDLSSRLLSLKFSRRSGGDGGGGDGGSGPASRAQSARGPGLVPSTTSLRQHPPASPALSLKGRYDPTASAMPRQQPPAPPSPSGGAGSTGAHAAPTTPWASRLTMKRSSDCSAQQVQQPKAGGGGVAGEAAAAGGTPVQSGVTNPMPQPQPQQYLAAGGSSSRRERESTSSPLPSPDQSMAAASSPPPTQTPQLPTLRAAAVHVVLSGGAQSSTGVTSPTQSEAEFEGLRLGLSPSGLQHT</sequence>
<feature type="compositionally biased region" description="Low complexity" evidence="1">
    <location>
        <begin position="1960"/>
        <end position="1976"/>
    </location>
</feature>
<feature type="compositionally biased region" description="Gly residues" evidence="1">
    <location>
        <begin position="1942"/>
        <end position="1959"/>
    </location>
</feature>
<feature type="compositionally biased region" description="Polar residues" evidence="1">
    <location>
        <begin position="4241"/>
        <end position="4257"/>
    </location>
</feature>
<accession>A0A835T3M8</accession>
<dbReference type="InterPro" id="IPR006626">
    <property type="entry name" value="PbH1"/>
</dbReference>
<feature type="region of interest" description="Disordered" evidence="1">
    <location>
        <begin position="2507"/>
        <end position="2530"/>
    </location>
</feature>
<feature type="compositionally biased region" description="Low complexity" evidence="1">
    <location>
        <begin position="3618"/>
        <end position="3629"/>
    </location>
</feature>
<feature type="region of interest" description="Disordered" evidence="1">
    <location>
        <begin position="3602"/>
        <end position="3858"/>
    </location>
</feature>
<feature type="compositionally biased region" description="Gly residues" evidence="1">
    <location>
        <begin position="461"/>
        <end position="487"/>
    </location>
</feature>
<feature type="compositionally biased region" description="Basic and acidic residues" evidence="1">
    <location>
        <begin position="3682"/>
        <end position="3692"/>
    </location>
</feature>
<feature type="compositionally biased region" description="Low complexity" evidence="1">
    <location>
        <begin position="4001"/>
        <end position="4011"/>
    </location>
</feature>
<feature type="region of interest" description="Disordered" evidence="1">
    <location>
        <begin position="2402"/>
        <end position="2439"/>
    </location>
</feature>
<feature type="transmembrane region" description="Helical" evidence="2">
    <location>
        <begin position="4418"/>
        <end position="4438"/>
    </location>
</feature>
<gene>
    <name evidence="3" type="ORF">HYH02_010808</name>
</gene>
<feature type="region of interest" description="Disordered" evidence="1">
    <location>
        <begin position="2574"/>
        <end position="2593"/>
    </location>
</feature>
<feature type="compositionally biased region" description="Low complexity" evidence="1">
    <location>
        <begin position="2875"/>
        <end position="2885"/>
    </location>
</feature>
<feature type="compositionally biased region" description="Low complexity" evidence="1">
    <location>
        <begin position="1735"/>
        <end position="1745"/>
    </location>
</feature>
<feature type="compositionally biased region" description="Low complexity" evidence="1">
    <location>
        <begin position="1867"/>
        <end position="1878"/>
    </location>
</feature>
<feature type="compositionally biased region" description="Low complexity" evidence="1">
    <location>
        <begin position="2981"/>
        <end position="2991"/>
    </location>
</feature>
<feature type="compositionally biased region" description="Low complexity" evidence="1">
    <location>
        <begin position="3724"/>
        <end position="3761"/>
    </location>
</feature>
<feature type="compositionally biased region" description="Pro residues" evidence="1">
    <location>
        <begin position="561"/>
        <end position="572"/>
    </location>
</feature>
<feature type="compositionally biased region" description="Low complexity" evidence="1">
    <location>
        <begin position="3384"/>
        <end position="3395"/>
    </location>
</feature>
<feature type="region of interest" description="Disordered" evidence="1">
    <location>
        <begin position="1832"/>
        <end position="1976"/>
    </location>
</feature>
<feature type="region of interest" description="Disordered" evidence="1">
    <location>
        <begin position="3960"/>
        <end position="4066"/>
    </location>
</feature>
<feature type="compositionally biased region" description="Polar residues" evidence="1">
    <location>
        <begin position="1924"/>
        <end position="1935"/>
    </location>
</feature>
<feature type="region of interest" description="Disordered" evidence="1">
    <location>
        <begin position="447"/>
        <end position="487"/>
    </location>
</feature>